<sequence length="378" mass="41047">MLVDLHAHYPMHVVPGGDTHELLTSWPAQQVRAKIVDLVSRLANYEGPGGEPGVTVPLLREGDVGVALSVAFNPWTELDPSRHYDDPPKDDYFDLLLEVLDAVDAEVGARDDAEIVRTAEALDRCLAEDRVALIHAVEGAVQLGSAAAVPANVEELARRGVAYVTVAHLFWRQVATVVPALPFLPDRVYRLLFRQPRDMGLGPSGRAAVQAMARHGVLVDVTHMSDASVRETLALLDEANPARRLPVIASHMACRFGSLAYNMTDDAIRQVADRGGVLGVIACRHYMADGLQQAETWEDTVDITCAHAERIAAVTGSWDHAAIGSDLDGYIKPALPGLEHEGRMRELQVALRARLGAERAEKVISANALRVLRARFAA</sequence>
<name>A0ABY5PBU9_9ACTN</name>
<dbReference type="PROSITE" id="PS51365">
    <property type="entry name" value="RENAL_DIPEPTIDASE_2"/>
    <property type="match status" value="1"/>
</dbReference>
<accession>A0ABY5PBU9</accession>
<dbReference type="PANTHER" id="PTHR10443:SF12">
    <property type="entry name" value="DIPEPTIDASE"/>
    <property type="match status" value="1"/>
</dbReference>
<evidence type="ECO:0000313" key="1">
    <source>
        <dbReference type="EMBL" id="UUY01957.1"/>
    </source>
</evidence>
<protein>
    <submittedName>
        <fullName evidence="1">Dipeptidase</fullName>
    </submittedName>
</protein>
<reference evidence="2" key="1">
    <citation type="submission" date="2021-11" db="EMBL/GenBank/DDBJ databases">
        <title>Cultivation dependent microbiological survey of springs from the worlds oldest radium mine currently devoted to the extraction of radon-saturated water.</title>
        <authorList>
            <person name="Kapinusova G."/>
            <person name="Smrhova T."/>
            <person name="Strejcek M."/>
            <person name="Suman J."/>
            <person name="Jani K."/>
            <person name="Pajer P."/>
            <person name="Uhlik O."/>
        </authorList>
    </citation>
    <scope>NUCLEOTIDE SEQUENCE [LARGE SCALE GENOMIC DNA]</scope>
    <source>
        <strain evidence="2">J379</strain>
    </source>
</reference>
<dbReference type="InterPro" id="IPR008257">
    <property type="entry name" value="Pept_M19"/>
</dbReference>
<proteinExistence type="predicted"/>
<dbReference type="RefSeq" id="WP_353862496.1">
    <property type="nucleotide sequence ID" value="NZ_CP088295.1"/>
</dbReference>
<keyword evidence="2" id="KW-1185">Reference proteome</keyword>
<organism evidence="1 2">
    <name type="scientific">Svornostia abyssi</name>
    <dbReference type="NCBI Taxonomy" id="2898438"/>
    <lineage>
        <taxon>Bacteria</taxon>
        <taxon>Bacillati</taxon>
        <taxon>Actinomycetota</taxon>
        <taxon>Thermoleophilia</taxon>
        <taxon>Solirubrobacterales</taxon>
        <taxon>Baekduiaceae</taxon>
        <taxon>Svornostia</taxon>
    </lineage>
</organism>
<dbReference type="Proteomes" id="UP001058860">
    <property type="component" value="Chromosome"/>
</dbReference>
<dbReference type="Pfam" id="PF01244">
    <property type="entry name" value="Peptidase_M19"/>
    <property type="match status" value="1"/>
</dbReference>
<dbReference type="EMBL" id="CP088295">
    <property type="protein sequence ID" value="UUY01957.1"/>
    <property type="molecule type" value="Genomic_DNA"/>
</dbReference>
<dbReference type="SUPFAM" id="SSF51556">
    <property type="entry name" value="Metallo-dependent hydrolases"/>
    <property type="match status" value="1"/>
</dbReference>
<evidence type="ECO:0000313" key="2">
    <source>
        <dbReference type="Proteomes" id="UP001058860"/>
    </source>
</evidence>
<dbReference type="InterPro" id="IPR032466">
    <property type="entry name" value="Metal_Hydrolase"/>
</dbReference>
<dbReference type="Gene3D" id="3.20.20.140">
    <property type="entry name" value="Metal-dependent hydrolases"/>
    <property type="match status" value="1"/>
</dbReference>
<dbReference type="PANTHER" id="PTHR10443">
    <property type="entry name" value="MICROSOMAL DIPEPTIDASE"/>
    <property type="match status" value="1"/>
</dbReference>
<gene>
    <name evidence="1" type="ORF">LRS13_14645</name>
</gene>